<reference evidence="2" key="1">
    <citation type="journal article" date="2022" name="IScience">
        <title>Evolution of zygomycete secretomes and the origins of terrestrial fungal ecologies.</title>
        <authorList>
            <person name="Chang Y."/>
            <person name="Wang Y."/>
            <person name="Mondo S."/>
            <person name="Ahrendt S."/>
            <person name="Andreopoulos W."/>
            <person name="Barry K."/>
            <person name="Beard J."/>
            <person name="Benny G.L."/>
            <person name="Blankenship S."/>
            <person name="Bonito G."/>
            <person name="Cuomo C."/>
            <person name="Desiro A."/>
            <person name="Gervers K.A."/>
            <person name="Hundley H."/>
            <person name="Kuo A."/>
            <person name="LaButti K."/>
            <person name="Lang B.F."/>
            <person name="Lipzen A."/>
            <person name="O'Donnell K."/>
            <person name="Pangilinan J."/>
            <person name="Reynolds N."/>
            <person name="Sandor L."/>
            <person name="Smith M.E."/>
            <person name="Tsang A."/>
            <person name="Grigoriev I.V."/>
            <person name="Stajich J.E."/>
            <person name="Spatafora J.W."/>
        </authorList>
    </citation>
    <scope>NUCLEOTIDE SEQUENCE</scope>
    <source>
        <strain evidence="2">RSA 2281</strain>
    </source>
</reference>
<feature type="transmembrane region" description="Helical" evidence="1">
    <location>
        <begin position="32"/>
        <end position="51"/>
    </location>
</feature>
<name>A0AAD5PB66_9FUNG</name>
<evidence type="ECO:0000256" key="1">
    <source>
        <dbReference type="SAM" id="Phobius"/>
    </source>
</evidence>
<sequence>MRIFVFFSLLFLFFFCYMYYICLLLFCTLQTYIFILYHIIPYSILIYIYYISNI</sequence>
<dbReference type="AlphaFoldDB" id="A0AAD5PB66"/>
<comment type="caution">
    <text evidence="2">The sequence shown here is derived from an EMBL/GenBank/DDBJ whole genome shotgun (WGS) entry which is preliminary data.</text>
</comment>
<keyword evidence="1" id="KW-0472">Membrane</keyword>
<protein>
    <submittedName>
        <fullName evidence="2">Uncharacterized protein</fullName>
    </submittedName>
</protein>
<dbReference type="Proteomes" id="UP001209540">
    <property type="component" value="Unassembled WGS sequence"/>
</dbReference>
<evidence type="ECO:0000313" key="3">
    <source>
        <dbReference type="Proteomes" id="UP001209540"/>
    </source>
</evidence>
<gene>
    <name evidence="2" type="ORF">BDA99DRAFT_147606</name>
</gene>
<proteinExistence type="predicted"/>
<organism evidence="2 3">
    <name type="scientific">Phascolomyces articulosus</name>
    <dbReference type="NCBI Taxonomy" id="60185"/>
    <lineage>
        <taxon>Eukaryota</taxon>
        <taxon>Fungi</taxon>
        <taxon>Fungi incertae sedis</taxon>
        <taxon>Mucoromycota</taxon>
        <taxon>Mucoromycotina</taxon>
        <taxon>Mucoromycetes</taxon>
        <taxon>Mucorales</taxon>
        <taxon>Lichtheimiaceae</taxon>
        <taxon>Phascolomyces</taxon>
    </lineage>
</organism>
<dbReference type="EMBL" id="JAIXMP010000022">
    <property type="protein sequence ID" value="KAI9255661.1"/>
    <property type="molecule type" value="Genomic_DNA"/>
</dbReference>
<keyword evidence="1" id="KW-1133">Transmembrane helix</keyword>
<keyword evidence="3" id="KW-1185">Reference proteome</keyword>
<feature type="transmembrane region" description="Helical" evidence="1">
    <location>
        <begin position="7"/>
        <end position="26"/>
    </location>
</feature>
<accession>A0AAD5PB66</accession>
<keyword evidence="1" id="KW-0812">Transmembrane</keyword>
<reference evidence="2" key="2">
    <citation type="submission" date="2023-02" db="EMBL/GenBank/DDBJ databases">
        <authorList>
            <consortium name="DOE Joint Genome Institute"/>
            <person name="Mondo S.J."/>
            <person name="Chang Y."/>
            <person name="Wang Y."/>
            <person name="Ahrendt S."/>
            <person name="Andreopoulos W."/>
            <person name="Barry K."/>
            <person name="Beard J."/>
            <person name="Benny G.L."/>
            <person name="Blankenship S."/>
            <person name="Bonito G."/>
            <person name="Cuomo C."/>
            <person name="Desiro A."/>
            <person name="Gervers K.A."/>
            <person name="Hundley H."/>
            <person name="Kuo A."/>
            <person name="LaButti K."/>
            <person name="Lang B.F."/>
            <person name="Lipzen A."/>
            <person name="O'Donnell K."/>
            <person name="Pangilinan J."/>
            <person name="Reynolds N."/>
            <person name="Sandor L."/>
            <person name="Smith M.W."/>
            <person name="Tsang A."/>
            <person name="Grigoriev I.V."/>
            <person name="Stajich J.E."/>
            <person name="Spatafora J.W."/>
        </authorList>
    </citation>
    <scope>NUCLEOTIDE SEQUENCE</scope>
    <source>
        <strain evidence="2">RSA 2281</strain>
    </source>
</reference>
<evidence type="ECO:0000313" key="2">
    <source>
        <dbReference type="EMBL" id="KAI9255661.1"/>
    </source>
</evidence>